<dbReference type="PANTHER" id="PTHR33490">
    <property type="entry name" value="BLR5614 PROTEIN-RELATED"/>
    <property type="match status" value="1"/>
</dbReference>
<comment type="caution">
    <text evidence="2">The sequence shown here is derived from an EMBL/GenBank/DDBJ whole genome shotgun (WGS) entry which is preliminary data.</text>
</comment>
<proteinExistence type="predicted"/>
<dbReference type="AlphaFoldDB" id="A0A0B2UDL7"/>
<evidence type="ECO:0000313" key="3">
    <source>
        <dbReference type="Proteomes" id="UP000031012"/>
    </source>
</evidence>
<dbReference type="SUPFAM" id="SSF54001">
    <property type="entry name" value="Cysteine proteinases"/>
    <property type="match status" value="1"/>
</dbReference>
<dbReference type="SMART" id="SM00460">
    <property type="entry name" value="TGc"/>
    <property type="match status" value="1"/>
</dbReference>
<gene>
    <name evidence="2" type="ORF">DH17_15885</name>
</gene>
<evidence type="ECO:0000313" key="2">
    <source>
        <dbReference type="EMBL" id="KHN67010.1"/>
    </source>
</evidence>
<reference evidence="2 3" key="1">
    <citation type="submission" date="2014-03" db="EMBL/GenBank/DDBJ databases">
        <title>Genome sequence of the diesel-degrader and plant-growth promoter Acinetobacter oleivorans PF-1 isolated from the roots of poplar tree.</title>
        <authorList>
            <person name="Gkorezis P."/>
            <person name="van Hamme J."/>
            <person name="Rineau F."/>
            <person name="Vangronsveld J."/>
            <person name="Francetti A."/>
        </authorList>
    </citation>
    <scope>NUCLEOTIDE SEQUENCE [LARGE SCALE GENOMIC DNA]</scope>
    <source>
        <strain evidence="2 3">PF1</strain>
    </source>
</reference>
<dbReference type="Proteomes" id="UP000031012">
    <property type="component" value="Unassembled WGS sequence"/>
</dbReference>
<dbReference type="Pfam" id="PF08379">
    <property type="entry name" value="Bact_transglu_N"/>
    <property type="match status" value="1"/>
</dbReference>
<dbReference type="InterPro" id="IPR038765">
    <property type="entry name" value="Papain-like_cys_pep_sf"/>
</dbReference>
<accession>A0A0B2UDL7</accession>
<organism evidence="2 3">
    <name type="scientific">Acinetobacter oleivorans</name>
    <dbReference type="NCBI Taxonomy" id="1148157"/>
    <lineage>
        <taxon>Bacteria</taxon>
        <taxon>Pseudomonadati</taxon>
        <taxon>Pseudomonadota</taxon>
        <taxon>Gammaproteobacteria</taxon>
        <taxon>Moraxellales</taxon>
        <taxon>Moraxellaceae</taxon>
        <taxon>Acinetobacter</taxon>
    </lineage>
</organism>
<dbReference type="EMBL" id="JHQK01000006">
    <property type="protein sequence ID" value="KHN67010.1"/>
    <property type="molecule type" value="Genomic_DNA"/>
</dbReference>
<protein>
    <submittedName>
        <fullName evidence="2">Transglutaminase</fullName>
    </submittedName>
</protein>
<name>A0A0B2UDL7_9GAMM</name>
<dbReference type="PANTHER" id="PTHR33490:SF6">
    <property type="entry name" value="SLL1049 PROTEIN"/>
    <property type="match status" value="1"/>
</dbReference>
<sequence>MKLMVNHQTHYSYTETAQNSIQYIKMMPQTSPHQHVMNWEISVPGDKTIKRDIFNNVWMTASQRYQYQHLTFMAQGIVELQNVELGCVNLSTPTNLFLQMTSATRCDSEMLDFAKNIVVVKDRQHIALLSEYILQKILYQPESTSVQTTATEAFHAGQGVCQDHAHVLIAMCRALQLPARYVSGYLFDQNYPHLASHAWAEVFLENQWYCFDVSNQLFTPKHHIYLAVGRDYLDVAPIRGVREQGGVENMMSVVQVLAC</sequence>
<feature type="domain" description="Transglutaminase-like" evidence="1">
    <location>
        <begin position="153"/>
        <end position="215"/>
    </location>
</feature>
<dbReference type="Gene3D" id="3.10.620.30">
    <property type="match status" value="1"/>
</dbReference>
<dbReference type="InterPro" id="IPR002931">
    <property type="entry name" value="Transglutaminase-like"/>
</dbReference>
<dbReference type="Pfam" id="PF01841">
    <property type="entry name" value="Transglut_core"/>
    <property type="match status" value="1"/>
</dbReference>
<evidence type="ECO:0000259" key="1">
    <source>
        <dbReference type="SMART" id="SM00460"/>
    </source>
</evidence>
<dbReference type="InterPro" id="IPR013589">
    <property type="entry name" value="Bac_transglu_N"/>
</dbReference>